<keyword evidence="3" id="KW-1185">Reference proteome</keyword>
<protein>
    <submittedName>
        <fullName evidence="2">Uncharacterized protein</fullName>
    </submittedName>
</protein>
<proteinExistence type="predicted"/>
<sequence>MRYRDEKDNYGEEMKCQTEGEFLLLFFSFYLQHPIYSVTNSTVWITPHHQLFIQWSITVGASMRHAHRRIFHPYDVIFSICFNLYLFYP</sequence>
<gene>
    <name evidence="2" type="ORF">PRUPE_3G100700</name>
</gene>
<evidence type="ECO:0000313" key="3">
    <source>
        <dbReference type="Proteomes" id="UP000006882"/>
    </source>
</evidence>
<name>A0A251PZD7_PRUPE</name>
<evidence type="ECO:0000256" key="1">
    <source>
        <dbReference type="SAM" id="Phobius"/>
    </source>
</evidence>
<accession>A0A251PZD7</accession>
<keyword evidence="1" id="KW-0812">Transmembrane</keyword>
<dbReference type="Proteomes" id="UP000006882">
    <property type="component" value="Chromosome G3"/>
</dbReference>
<evidence type="ECO:0000313" key="2">
    <source>
        <dbReference type="EMBL" id="ONI16480.1"/>
    </source>
</evidence>
<dbReference type="AlphaFoldDB" id="A0A251PZD7"/>
<organism evidence="2 3">
    <name type="scientific">Prunus persica</name>
    <name type="common">Peach</name>
    <name type="synonym">Amygdalus persica</name>
    <dbReference type="NCBI Taxonomy" id="3760"/>
    <lineage>
        <taxon>Eukaryota</taxon>
        <taxon>Viridiplantae</taxon>
        <taxon>Streptophyta</taxon>
        <taxon>Embryophyta</taxon>
        <taxon>Tracheophyta</taxon>
        <taxon>Spermatophyta</taxon>
        <taxon>Magnoliopsida</taxon>
        <taxon>eudicotyledons</taxon>
        <taxon>Gunneridae</taxon>
        <taxon>Pentapetalae</taxon>
        <taxon>rosids</taxon>
        <taxon>fabids</taxon>
        <taxon>Rosales</taxon>
        <taxon>Rosaceae</taxon>
        <taxon>Amygdaloideae</taxon>
        <taxon>Amygdaleae</taxon>
        <taxon>Prunus</taxon>
    </lineage>
</organism>
<keyword evidence="1" id="KW-1133">Transmembrane helix</keyword>
<reference evidence="2 3" key="1">
    <citation type="journal article" date="2013" name="Nat. Genet.">
        <title>The high-quality draft genome of peach (Prunus persica) identifies unique patterns of genetic diversity, domestication and genome evolution.</title>
        <authorList>
            <consortium name="International Peach Genome Initiative"/>
            <person name="Verde I."/>
            <person name="Abbott A.G."/>
            <person name="Scalabrin S."/>
            <person name="Jung S."/>
            <person name="Shu S."/>
            <person name="Marroni F."/>
            <person name="Zhebentyayeva T."/>
            <person name="Dettori M.T."/>
            <person name="Grimwood J."/>
            <person name="Cattonaro F."/>
            <person name="Zuccolo A."/>
            <person name="Rossini L."/>
            <person name="Jenkins J."/>
            <person name="Vendramin E."/>
            <person name="Meisel L.A."/>
            <person name="Decroocq V."/>
            <person name="Sosinski B."/>
            <person name="Prochnik S."/>
            <person name="Mitros T."/>
            <person name="Policriti A."/>
            <person name="Cipriani G."/>
            <person name="Dondini L."/>
            <person name="Ficklin S."/>
            <person name="Goodstein D.M."/>
            <person name="Xuan P."/>
            <person name="Del Fabbro C."/>
            <person name="Aramini V."/>
            <person name="Copetti D."/>
            <person name="Gonzalez S."/>
            <person name="Horner D.S."/>
            <person name="Falchi R."/>
            <person name="Lucas S."/>
            <person name="Mica E."/>
            <person name="Maldonado J."/>
            <person name="Lazzari B."/>
            <person name="Bielenberg D."/>
            <person name="Pirona R."/>
            <person name="Miculan M."/>
            <person name="Barakat A."/>
            <person name="Testolin R."/>
            <person name="Stella A."/>
            <person name="Tartarini S."/>
            <person name="Tonutti P."/>
            <person name="Arus P."/>
            <person name="Orellana A."/>
            <person name="Wells C."/>
            <person name="Main D."/>
            <person name="Vizzotto G."/>
            <person name="Silva H."/>
            <person name="Salamini F."/>
            <person name="Schmutz J."/>
            <person name="Morgante M."/>
            <person name="Rokhsar D.S."/>
        </authorList>
    </citation>
    <scope>NUCLEOTIDE SEQUENCE [LARGE SCALE GENOMIC DNA]</scope>
    <source>
        <strain evidence="3">cv. Nemared</strain>
    </source>
</reference>
<dbReference type="EMBL" id="CM007653">
    <property type="protein sequence ID" value="ONI16480.1"/>
    <property type="molecule type" value="Genomic_DNA"/>
</dbReference>
<feature type="transmembrane region" description="Helical" evidence="1">
    <location>
        <begin position="70"/>
        <end position="88"/>
    </location>
</feature>
<keyword evidence="1" id="KW-0472">Membrane</keyword>
<dbReference type="Gramene" id="ONI16480">
    <property type="protein sequence ID" value="ONI16480"/>
    <property type="gene ID" value="PRUPE_3G100700"/>
</dbReference>